<feature type="compositionally biased region" description="Basic and acidic residues" evidence="4">
    <location>
        <begin position="231"/>
        <end position="242"/>
    </location>
</feature>
<keyword evidence="2 3" id="KW-1005">Bacterial flagellum biogenesis</keyword>
<feature type="compositionally biased region" description="Low complexity" evidence="4">
    <location>
        <begin position="243"/>
        <end position="306"/>
    </location>
</feature>
<evidence type="ECO:0000256" key="1">
    <source>
        <dbReference type="ARBA" id="ARBA00010577"/>
    </source>
</evidence>
<reference evidence="5 6" key="1">
    <citation type="submission" date="2017-08" db="EMBL/GenBank/DDBJ databases">
        <authorList>
            <person name="de Groot N.N."/>
        </authorList>
    </citation>
    <scope>NUCLEOTIDE SEQUENCE [LARGE SCALE GENOMIC DNA]</scope>
    <source>
        <strain evidence="5 6">DSM 9787</strain>
    </source>
</reference>
<evidence type="ECO:0000256" key="4">
    <source>
        <dbReference type="SAM" id="MobiDB-lite"/>
    </source>
</evidence>
<organism evidence="5 6">
    <name type="scientific">Pseudobutyrivibrio ruminis DSM 9787</name>
    <dbReference type="NCBI Taxonomy" id="1123011"/>
    <lineage>
        <taxon>Bacteria</taxon>
        <taxon>Bacillati</taxon>
        <taxon>Bacillota</taxon>
        <taxon>Clostridia</taxon>
        <taxon>Lachnospirales</taxon>
        <taxon>Lachnospiraceae</taxon>
        <taxon>Pseudobutyrivibrio</taxon>
    </lineage>
</organism>
<keyword evidence="5" id="KW-0282">Flagellum</keyword>
<proteinExistence type="inferred from homology"/>
<dbReference type="Proteomes" id="UP000219563">
    <property type="component" value="Unassembled WGS sequence"/>
</dbReference>
<comment type="similarity">
    <text evidence="1 3">Belongs to the FlgD family.</text>
</comment>
<dbReference type="RefSeq" id="WP_097076974.1">
    <property type="nucleotide sequence ID" value="NZ_OBMR01000011.1"/>
</dbReference>
<protein>
    <recommendedName>
        <fullName evidence="3">Basal-body rod modification protein FlgD</fullName>
    </recommendedName>
</protein>
<evidence type="ECO:0000256" key="2">
    <source>
        <dbReference type="ARBA" id="ARBA00022795"/>
    </source>
</evidence>
<feature type="region of interest" description="Disordered" evidence="4">
    <location>
        <begin position="19"/>
        <end position="41"/>
    </location>
</feature>
<comment type="function">
    <text evidence="3">Required for flagellar hook formation. May act as a scaffolding protein.</text>
</comment>
<keyword evidence="5" id="KW-0966">Cell projection</keyword>
<name>A0A285T1C4_9FIRM</name>
<dbReference type="Pfam" id="PF03963">
    <property type="entry name" value="FlgD"/>
    <property type="match status" value="1"/>
</dbReference>
<dbReference type="EMBL" id="OBMR01000011">
    <property type="protein sequence ID" value="SOC12848.1"/>
    <property type="molecule type" value="Genomic_DNA"/>
</dbReference>
<dbReference type="InterPro" id="IPR005648">
    <property type="entry name" value="FlgD"/>
</dbReference>
<dbReference type="GO" id="GO:0044781">
    <property type="term" value="P:bacterial-type flagellum organization"/>
    <property type="evidence" value="ECO:0007669"/>
    <property type="project" value="UniProtKB-UniRule"/>
</dbReference>
<feature type="compositionally biased region" description="Low complexity" evidence="4">
    <location>
        <begin position="19"/>
        <end position="40"/>
    </location>
</feature>
<evidence type="ECO:0000313" key="6">
    <source>
        <dbReference type="Proteomes" id="UP000219563"/>
    </source>
</evidence>
<evidence type="ECO:0000256" key="3">
    <source>
        <dbReference type="RuleBase" id="RU362076"/>
    </source>
</evidence>
<sequence>MAENLLVGALTNGQYKKTTASTEATKTETTNSTSKTASKNKGTEYNQEMFLKLLTAEMQYQDPLEPTDNSQYITQLASFTQIETLQTVQSSMESLQANSMVGKVVSLTVDGETIEGKVDFIKKGDDGAMKVSVNGNLYDMSKVDSVVDEEYYSARYMASLLTDAINQLPKAEEVTLKDEEKVGLAISYYNAMDAYSLSFVGKEALEKYNAVVSQFNKLKAAKEAADKEREEAIKKAAEEAAKAAEAAANQSSTTAETSSTSSQTSEETNTTTDTTTQAEENAASAIVAETTTTEGTTESEETTGTSPIEEVVSGEEA</sequence>
<gene>
    <name evidence="5" type="ORF">SAMN02910411_0065</name>
</gene>
<feature type="region of interest" description="Disordered" evidence="4">
    <location>
        <begin position="231"/>
        <end position="317"/>
    </location>
</feature>
<evidence type="ECO:0000313" key="5">
    <source>
        <dbReference type="EMBL" id="SOC12848.1"/>
    </source>
</evidence>
<accession>A0A285T1C4</accession>
<keyword evidence="5" id="KW-0969">Cilium</keyword>
<dbReference type="AlphaFoldDB" id="A0A285T1C4"/>